<evidence type="ECO:0000313" key="3">
    <source>
        <dbReference type="Proteomes" id="UP000095228"/>
    </source>
</evidence>
<reference evidence="2 3" key="1">
    <citation type="submission" date="2016-06" db="EMBL/GenBank/DDBJ databases">
        <title>Three novel species with peptidoglycan cell walls form the new genus Lacunisphaera gen. nov. in the family Opitutaceae of the verrucomicrobial subdivision 4.</title>
        <authorList>
            <person name="Rast P."/>
            <person name="Gloeckner I."/>
            <person name="Jogler M."/>
            <person name="Boedeker C."/>
            <person name="Jeske O."/>
            <person name="Wiegand S."/>
            <person name="Reinhardt R."/>
            <person name="Schumann P."/>
            <person name="Rohde M."/>
            <person name="Spring S."/>
            <person name="Gloeckner F.O."/>
            <person name="Jogler C."/>
        </authorList>
    </citation>
    <scope>NUCLEOTIDE SEQUENCE [LARGE SCALE GENOMIC DNA]</scope>
    <source>
        <strain evidence="2 3">IG16b</strain>
    </source>
</reference>
<dbReference type="STRING" id="1838286.Verru16b_00918"/>
<dbReference type="AlphaFoldDB" id="A0A1D8ASN5"/>
<dbReference type="Pfam" id="PF11932">
    <property type="entry name" value="DUF3450"/>
    <property type="match status" value="1"/>
</dbReference>
<accession>A0A1D8ASN5</accession>
<dbReference type="InterPro" id="IPR016866">
    <property type="entry name" value="UCP028069"/>
</dbReference>
<gene>
    <name evidence="2" type="ORF">Verru16b_00918</name>
</gene>
<proteinExistence type="predicted"/>
<protein>
    <submittedName>
        <fullName evidence="2">Uncharacterized protein</fullName>
    </submittedName>
</protein>
<dbReference type="EMBL" id="CP016094">
    <property type="protein sequence ID" value="AOS43860.1"/>
    <property type="molecule type" value="Genomic_DNA"/>
</dbReference>
<dbReference type="Proteomes" id="UP000095228">
    <property type="component" value="Chromosome"/>
</dbReference>
<name>A0A1D8ASN5_9BACT</name>
<sequence length="286" mass="31228">MGVLCWRFPNPPSACALSCGCLVEDPMPIPASLHRLVRGPLFFCAGLLAAGLARAADPIQEVGKTASEWVKTRAETVRLETAWTQDRAMLGSTLNALKERAERLQDRRDHLLAVTAEERAEQAALNAKLTTSRESLQATETRLIALTEKIVRLRPLLPPRLADALEMSYRSLANPAASPAERMQLVMTVLNRCAQFNHTLTHGEEVLTLEGEAGPKAVDVIYWGLGQGYALDRAAGKAWLGTPGTERWQWEPLPGAAPAVATLMAIRLDEADPQFVSIPARLKPAR</sequence>
<dbReference type="KEGG" id="obg:Verru16b_00918"/>
<evidence type="ECO:0000313" key="2">
    <source>
        <dbReference type="EMBL" id="AOS43860.1"/>
    </source>
</evidence>
<keyword evidence="3" id="KW-1185">Reference proteome</keyword>
<organism evidence="2 3">
    <name type="scientific">Lacunisphaera limnophila</name>
    <dbReference type="NCBI Taxonomy" id="1838286"/>
    <lineage>
        <taxon>Bacteria</taxon>
        <taxon>Pseudomonadati</taxon>
        <taxon>Verrucomicrobiota</taxon>
        <taxon>Opitutia</taxon>
        <taxon>Opitutales</taxon>
        <taxon>Opitutaceae</taxon>
        <taxon>Lacunisphaera</taxon>
    </lineage>
</organism>
<evidence type="ECO:0000256" key="1">
    <source>
        <dbReference type="SAM" id="Coils"/>
    </source>
</evidence>
<keyword evidence="1" id="KW-0175">Coiled coil</keyword>
<feature type="coiled-coil region" evidence="1">
    <location>
        <begin position="87"/>
        <end position="114"/>
    </location>
</feature>
<dbReference type="PROSITE" id="PS51257">
    <property type="entry name" value="PROKAR_LIPOPROTEIN"/>
    <property type="match status" value="1"/>
</dbReference>